<dbReference type="GO" id="GO:0005886">
    <property type="term" value="C:plasma membrane"/>
    <property type="evidence" value="ECO:0007669"/>
    <property type="project" value="UniProtKB-SubCell"/>
</dbReference>
<evidence type="ECO:0000256" key="3">
    <source>
        <dbReference type="ARBA" id="ARBA00022692"/>
    </source>
</evidence>
<keyword evidence="2" id="KW-1003">Cell membrane</keyword>
<gene>
    <name evidence="7" type="ORF">GTK09_10895</name>
</gene>
<name>A0A6N9T7M4_9HYPH</name>
<dbReference type="Pfam" id="PF09678">
    <property type="entry name" value="Caa3_CtaG"/>
    <property type="match status" value="1"/>
</dbReference>
<evidence type="ECO:0000256" key="1">
    <source>
        <dbReference type="ARBA" id="ARBA00004651"/>
    </source>
</evidence>
<evidence type="ECO:0008006" key="9">
    <source>
        <dbReference type="Google" id="ProtNLM"/>
    </source>
</evidence>
<dbReference type="AlphaFoldDB" id="A0A6N9T7M4"/>
<keyword evidence="5 6" id="KW-0472">Membrane</keyword>
<feature type="transmembrane region" description="Helical" evidence="6">
    <location>
        <begin position="157"/>
        <end position="179"/>
    </location>
</feature>
<feature type="transmembrane region" description="Helical" evidence="6">
    <location>
        <begin position="127"/>
        <end position="145"/>
    </location>
</feature>
<organism evidence="7 8">
    <name type="scientific">Jiella pacifica</name>
    <dbReference type="NCBI Taxonomy" id="2696469"/>
    <lineage>
        <taxon>Bacteria</taxon>
        <taxon>Pseudomonadati</taxon>
        <taxon>Pseudomonadota</taxon>
        <taxon>Alphaproteobacteria</taxon>
        <taxon>Hyphomicrobiales</taxon>
        <taxon>Aurantimonadaceae</taxon>
        <taxon>Jiella</taxon>
    </lineage>
</organism>
<evidence type="ECO:0000256" key="4">
    <source>
        <dbReference type="ARBA" id="ARBA00022989"/>
    </source>
</evidence>
<evidence type="ECO:0000313" key="7">
    <source>
        <dbReference type="EMBL" id="NDW04938.1"/>
    </source>
</evidence>
<evidence type="ECO:0000256" key="5">
    <source>
        <dbReference type="ARBA" id="ARBA00023136"/>
    </source>
</evidence>
<evidence type="ECO:0000313" key="8">
    <source>
        <dbReference type="Proteomes" id="UP000469011"/>
    </source>
</evidence>
<keyword evidence="3 6" id="KW-0812">Transmembrane</keyword>
<feature type="transmembrane region" description="Helical" evidence="6">
    <location>
        <begin position="29"/>
        <end position="47"/>
    </location>
</feature>
<accession>A0A6N9T7M4</accession>
<dbReference type="RefSeq" id="WP_163463182.1">
    <property type="nucleotide sequence ID" value="NZ_JAAAMG010000007.1"/>
</dbReference>
<reference evidence="7 8" key="1">
    <citation type="submission" date="2020-01" db="EMBL/GenBank/DDBJ databases">
        <title>Jiella pacifica sp. nov.</title>
        <authorList>
            <person name="Xue Z."/>
            <person name="Zhu S."/>
            <person name="Chen J."/>
            <person name="Yang J."/>
        </authorList>
    </citation>
    <scope>NUCLEOTIDE SEQUENCE [LARGE SCALE GENOMIC DNA]</scope>
    <source>
        <strain evidence="7 8">40Bstr34</strain>
    </source>
</reference>
<dbReference type="InterPro" id="IPR019108">
    <property type="entry name" value="Caa3_assmbl_CtaG-rel"/>
</dbReference>
<evidence type="ECO:0000256" key="2">
    <source>
        <dbReference type="ARBA" id="ARBA00022475"/>
    </source>
</evidence>
<feature type="transmembrane region" description="Helical" evidence="6">
    <location>
        <begin position="59"/>
        <end position="81"/>
    </location>
</feature>
<comment type="subcellular location">
    <subcellularLocation>
        <location evidence="1">Cell membrane</location>
        <topology evidence="1">Multi-pass membrane protein</topology>
    </subcellularLocation>
</comment>
<dbReference type="EMBL" id="JAAAMG010000007">
    <property type="protein sequence ID" value="NDW04938.1"/>
    <property type="molecule type" value="Genomic_DNA"/>
</dbReference>
<evidence type="ECO:0000256" key="6">
    <source>
        <dbReference type="SAM" id="Phobius"/>
    </source>
</evidence>
<protein>
    <recommendedName>
        <fullName evidence="9">Cytochrome c oxidase assembly factor CtaG</fullName>
    </recommendedName>
</protein>
<dbReference type="Proteomes" id="UP000469011">
    <property type="component" value="Unassembled WGS sequence"/>
</dbReference>
<feature type="transmembrane region" description="Helical" evidence="6">
    <location>
        <begin position="205"/>
        <end position="230"/>
    </location>
</feature>
<sequence length="245" mass="25198">MSAATPLSPASGRAFGEADGAPGLSPLSLWPLALALVILASLWLGPLPQRAQGSFAAHMVMHMGVVAVAAPLLAIGLLRLWPQRFARVTPALAILASFVEFAVVWTFHAPALHDAARTSFTLLLVEQASFIGAGLFVWITAIGTARAGDGKGLGGRAAGTLALLVTSMHMTLLGALLLLSPRPLYACANLCSPAASFTPLGDQQFGGVVMLIVGGSSYLIGGLALLATVLREHEPAEGEMPEATS</sequence>
<keyword evidence="8" id="KW-1185">Reference proteome</keyword>
<keyword evidence="4 6" id="KW-1133">Transmembrane helix</keyword>
<comment type="caution">
    <text evidence="7">The sequence shown here is derived from an EMBL/GenBank/DDBJ whole genome shotgun (WGS) entry which is preliminary data.</text>
</comment>
<feature type="transmembrane region" description="Helical" evidence="6">
    <location>
        <begin position="88"/>
        <end position="107"/>
    </location>
</feature>
<proteinExistence type="predicted"/>